<proteinExistence type="predicted"/>
<keyword evidence="3" id="KW-1185">Reference proteome</keyword>
<evidence type="ECO:0008006" key="4">
    <source>
        <dbReference type="Google" id="ProtNLM"/>
    </source>
</evidence>
<sequence>MFKRDTAGQGTRHTQAEQETKTLASNGSGVDPKRNSVKPKNPCPSSLISNKLQFNELAQDYFGQRENVQERGGRIPDGELLFTPEQSPHGSVTEGMVELTHISLEELLGKWSPISAAPAHFMFPHPTQEQERCFHHESGTEPPGSHSKQWAHSEPSFLSWTLKSNDRPCINRLDLNARPYQSTVRRCPVESLTSSEPVHGIESEADGTPMQTCKLEENVGRTSYAHNQCNGIPGDSHSGGGLYLTEAATQSISIQDDGDSPVLVYWHGENDVKDMHEERSFRSAGQEDRCYVCPLQDIGEEEDEEEETAGAQTIYRQSLWLVYTTIEEDLPLATVELLSDLLQPGCYPPKDITSHLLRGILLRPQGPLHLCVQAFDLLIRTQRHHKADTTTIPWDWELLTSVMDNLEEDHAKRYRYEVVRMLLEYVVRTMEDDFRATLSSDAHKQSIAREFLSCNCQFTKVRDVLRWLTAAIVQSTESGDCGDGGSRDRDDHIRMVGVFQRMLHMAVEVEYSPVLSSDKLSQELLLVLLIVMPLRSHRKLLLDSLQSELLKCKLLQYLLDHSCPEKSPLPMSLRLLLHFLNHSTLSQEPADGAHRWPKWEELIDLLWMLLLSYNRVNKGDLRGPIRERRQRPTAMMPNDVVSRRAVSEAVESLLSRSRADLGQALPDHVEESLSYLQDHLLAVCQP</sequence>
<comment type="caution">
    <text evidence="2">The sequence shown here is derived from an EMBL/GenBank/DDBJ whole genome shotgun (WGS) entry which is preliminary data.</text>
</comment>
<evidence type="ECO:0000313" key="2">
    <source>
        <dbReference type="EMBL" id="KAJ3587426.1"/>
    </source>
</evidence>
<feature type="region of interest" description="Disordered" evidence="1">
    <location>
        <begin position="1"/>
        <end position="48"/>
    </location>
</feature>
<evidence type="ECO:0000256" key="1">
    <source>
        <dbReference type="SAM" id="MobiDB-lite"/>
    </source>
</evidence>
<dbReference type="EMBL" id="JANIIK010000116">
    <property type="protein sequence ID" value="KAJ3587426.1"/>
    <property type="molecule type" value="Genomic_DNA"/>
</dbReference>
<reference evidence="2" key="1">
    <citation type="submission" date="2022-07" db="EMBL/GenBank/DDBJ databases">
        <title>Chromosome-level genome of Muraenolepis orangiensis.</title>
        <authorList>
            <person name="Kim J."/>
        </authorList>
    </citation>
    <scope>NUCLEOTIDE SEQUENCE</scope>
    <source>
        <strain evidence="2">KU_S4_2022</strain>
        <tissue evidence="2">Muscle</tissue>
    </source>
</reference>
<dbReference type="OrthoDB" id="6088715at2759"/>
<protein>
    <recommendedName>
        <fullName evidence="4">SUMO-interacting motif-containing protein 1</fullName>
    </recommendedName>
</protein>
<gene>
    <name evidence="2" type="ORF">NHX12_011023</name>
</gene>
<dbReference type="AlphaFoldDB" id="A0A9Q0I8E7"/>
<dbReference type="InterPro" id="IPR052119">
    <property type="entry name" value="ElonginBC-PRC2_ViralRestrict"/>
</dbReference>
<accession>A0A9Q0I8E7</accession>
<dbReference type="Proteomes" id="UP001148018">
    <property type="component" value="Unassembled WGS sequence"/>
</dbReference>
<name>A0A9Q0I8E7_9TELE</name>
<evidence type="ECO:0000313" key="3">
    <source>
        <dbReference type="Proteomes" id="UP001148018"/>
    </source>
</evidence>
<dbReference type="GO" id="GO:0032184">
    <property type="term" value="F:SUMO polymer binding"/>
    <property type="evidence" value="ECO:0007669"/>
    <property type="project" value="TreeGrafter"/>
</dbReference>
<dbReference type="PANTHER" id="PTHR23187:SF3">
    <property type="entry name" value="SUMO-INTERACTING MOTIF-CONTAINING PROTEIN 1"/>
    <property type="match status" value="1"/>
</dbReference>
<dbReference type="PANTHER" id="PTHR23187">
    <property type="entry name" value="FLJ44216 PROTEIN-RELATED"/>
    <property type="match status" value="1"/>
</dbReference>
<organism evidence="2 3">
    <name type="scientific">Muraenolepis orangiensis</name>
    <name type="common">Patagonian moray cod</name>
    <dbReference type="NCBI Taxonomy" id="630683"/>
    <lineage>
        <taxon>Eukaryota</taxon>
        <taxon>Metazoa</taxon>
        <taxon>Chordata</taxon>
        <taxon>Craniata</taxon>
        <taxon>Vertebrata</taxon>
        <taxon>Euteleostomi</taxon>
        <taxon>Actinopterygii</taxon>
        <taxon>Neopterygii</taxon>
        <taxon>Teleostei</taxon>
        <taxon>Neoteleostei</taxon>
        <taxon>Acanthomorphata</taxon>
        <taxon>Zeiogadaria</taxon>
        <taxon>Gadariae</taxon>
        <taxon>Gadiformes</taxon>
        <taxon>Muraenolepidoidei</taxon>
        <taxon>Muraenolepididae</taxon>
        <taxon>Muraenolepis</taxon>
    </lineage>
</organism>